<accession>A0A9X2CTG1</accession>
<evidence type="ECO:0000256" key="2">
    <source>
        <dbReference type="HAMAP-Rule" id="MF_01940"/>
    </source>
</evidence>
<evidence type="ECO:0000256" key="1">
    <source>
        <dbReference type="ARBA" id="ARBA00022801"/>
    </source>
</evidence>
<comment type="catalytic activity">
    <reaction evidence="2">
        <text>a 3'-end 2',3'-cyclophospho-ribonucleotide-RNA + H2O = a 3'-end 2'-phospho-ribonucleotide-RNA + H(+)</text>
        <dbReference type="Rhea" id="RHEA:11828"/>
        <dbReference type="Rhea" id="RHEA-COMP:10464"/>
        <dbReference type="Rhea" id="RHEA-COMP:17353"/>
        <dbReference type="ChEBI" id="CHEBI:15377"/>
        <dbReference type="ChEBI" id="CHEBI:15378"/>
        <dbReference type="ChEBI" id="CHEBI:83064"/>
        <dbReference type="ChEBI" id="CHEBI:173113"/>
        <dbReference type="EC" id="3.1.4.58"/>
    </reaction>
</comment>
<dbReference type="InterPro" id="IPR004175">
    <property type="entry name" value="RNA_CPDase"/>
</dbReference>
<dbReference type="PANTHER" id="PTHR35561">
    <property type="entry name" value="RNA 2',3'-CYCLIC PHOSPHODIESTERASE"/>
    <property type="match status" value="1"/>
</dbReference>
<dbReference type="EC" id="3.1.4.58" evidence="2"/>
<feature type="active site" description="Proton donor" evidence="2">
    <location>
        <position position="40"/>
    </location>
</feature>
<dbReference type="Pfam" id="PF13563">
    <property type="entry name" value="2_5_RNA_ligase2"/>
    <property type="match status" value="1"/>
</dbReference>
<dbReference type="PANTHER" id="PTHR35561:SF1">
    <property type="entry name" value="RNA 2',3'-CYCLIC PHOSPHODIESTERASE"/>
    <property type="match status" value="1"/>
</dbReference>
<dbReference type="NCBIfam" id="TIGR02258">
    <property type="entry name" value="2_5_ligase"/>
    <property type="match status" value="1"/>
</dbReference>
<dbReference type="Proteomes" id="UP001139150">
    <property type="component" value="Unassembled WGS sequence"/>
</dbReference>
<dbReference type="InterPro" id="IPR009097">
    <property type="entry name" value="Cyclic_Pdiesterase"/>
</dbReference>
<comment type="caution">
    <text evidence="3">The sequence shown here is derived from an EMBL/GenBank/DDBJ whole genome shotgun (WGS) entry which is preliminary data.</text>
</comment>
<dbReference type="GO" id="GO:0004113">
    <property type="term" value="F:2',3'-cyclic-nucleotide 3'-phosphodiesterase activity"/>
    <property type="evidence" value="ECO:0007669"/>
    <property type="project" value="InterPro"/>
</dbReference>
<dbReference type="Gene3D" id="3.90.1140.10">
    <property type="entry name" value="Cyclic phosphodiesterase"/>
    <property type="match status" value="1"/>
</dbReference>
<dbReference type="GO" id="GO:0008664">
    <property type="term" value="F:RNA 2',3'-cyclic 3'-phosphodiesterase activity"/>
    <property type="evidence" value="ECO:0007669"/>
    <property type="project" value="UniProtKB-EC"/>
</dbReference>
<reference evidence="3" key="1">
    <citation type="submission" date="2022-02" db="EMBL/GenBank/DDBJ databases">
        <title>Halalkalibacter sp. nov. isolated from Lonar Lake, India.</title>
        <authorList>
            <person name="Joshi A."/>
            <person name="Thite S."/>
            <person name="Lodha T."/>
        </authorList>
    </citation>
    <scope>NUCLEOTIDE SEQUENCE</scope>
    <source>
        <strain evidence="3">MEB205</strain>
    </source>
</reference>
<sequence length="185" mass="21757">MQTHYFLAVPLPSTLKRKIVESISREDFPFKRWVHEKDLHLTLVFLGSCTQEQLQQIQKKCQSLVTNWEAFTLELSTYGTFGSKKKPRIFWIGVKEEAKLYQLQRDVSRLCEESGFELDKKSYSPHITLARQWAIDNDYEPVDGNQMQGVQWRVEEFILYKSVLTETPKYKTVHRFQFGGGDNTQ</sequence>
<evidence type="ECO:0000313" key="4">
    <source>
        <dbReference type="Proteomes" id="UP001139150"/>
    </source>
</evidence>
<dbReference type="HAMAP" id="MF_01940">
    <property type="entry name" value="RNA_CPDase"/>
    <property type="match status" value="1"/>
</dbReference>
<gene>
    <name evidence="3" type="primary">thpR</name>
    <name evidence="3" type="ORF">MF646_12075</name>
</gene>
<dbReference type="AlphaFoldDB" id="A0A9X2CTG1"/>
<keyword evidence="4" id="KW-1185">Reference proteome</keyword>
<evidence type="ECO:0000313" key="3">
    <source>
        <dbReference type="EMBL" id="MCL7747859.1"/>
    </source>
</evidence>
<feature type="active site" description="Proton acceptor" evidence="2">
    <location>
        <position position="126"/>
    </location>
</feature>
<dbReference type="RefSeq" id="WP_250096750.1">
    <property type="nucleotide sequence ID" value="NZ_JAKRYL010000011.1"/>
</dbReference>
<dbReference type="EMBL" id="JAKRYL010000011">
    <property type="protein sequence ID" value="MCL7747859.1"/>
    <property type="molecule type" value="Genomic_DNA"/>
</dbReference>
<comment type="similarity">
    <text evidence="2">Belongs to the 2H phosphoesterase superfamily. ThpR family.</text>
</comment>
<proteinExistence type="inferred from homology"/>
<comment type="function">
    <text evidence="2">Hydrolyzes RNA 2',3'-cyclic phosphodiester to an RNA 2'-phosphomonoester.</text>
</comment>
<name>A0A9X2CTG1_9BACI</name>
<keyword evidence="1 2" id="KW-0378">Hydrolase</keyword>
<feature type="short sequence motif" description="HXTX 2" evidence="2">
    <location>
        <begin position="126"/>
        <end position="129"/>
    </location>
</feature>
<dbReference type="SUPFAM" id="SSF55144">
    <property type="entry name" value="LigT-like"/>
    <property type="match status" value="1"/>
</dbReference>
<protein>
    <recommendedName>
        <fullName evidence="2">RNA 2',3'-cyclic phosphodiesterase</fullName>
        <shortName evidence="2">RNA 2',3'-CPDase</shortName>
        <ecNumber evidence="2">3.1.4.58</ecNumber>
    </recommendedName>
</protein>
<organism evidence="3 4">
    <name type="scientific">Halalkalibacter alkaliphilus</name>
    <dbReference type="NCBI Taxonomy" id="2917993"/>
    <lineage>
        <taxon>Bacteria</taxon>
        <taxon>Bacillati</taxon>
        <taxon>Bacillota</taxon>
        <taxon>Bacilli</taxon>
        <taxon>Bacillales</taxon>
        <taxon>Bacillaceae</taxon>
        <taxon>Halalkalibacter</taxon>
    </lineage>
</organism>
<feature type="short sequence motif" description="HXTX 1" evidence="2">
    <location>
        <begin position="40"/>
        <end position="43"/>
    </location>
</feature>